<organism evidence="1 2">
    <name type="scientific">Rheinheimera soli</name>
    <dbReference type="NCBI Taxonomy" id="443616"/>
    <lineage>
        <taxon>Bacteria</taxon>
        <taxon>Pseudomonadati</taxon>
        <taxon>Pseudomonadota</taxon>
        <taxon>Gammaproteobacteria</taxon>
        <taxon>Chromatiales</taxon>
        <taxon>Chromatiaceae</taxon>
        <taxon>Rheinheimera</taxon>
    </lineage>
</organism>
<keyword evidence="2" id="KW-1185">Reference proteome</keyword>
<reference evidence="1 2" key="1">
    <citation type="submission" date="2023-07" db="EMBL/GenBank/DDBJ databases">
        <title>Sorghum-associated microbial communities from plants grown in Nebraska, USA.</title>
        <authorList>
            <person name="Schachtman D."/>
        </authorList>
    </citation>
    <scope>NUCLEOTIDE SEQUENCE [LARGE SCALE GENOMIC DNA]</scope>
    <source>
        <strain evidence="1 2">4138</strain>
    </source>
</reference>
<sequence>MYWLLDDLKLLALCQRPTFAAHLDEYTVLFASTIKQARFEYINRHIYLLLKKEKHSNLDT</sequence>
<protein>
    <submittedName>
        <fullName evidence="1">Uncharacterized protein</fullName>
    </submittedName>
</protein>
<proteinExistence type="predicted"/>
<gene>
    <name evidence="1" type="ORF">J2W69_001863</name>
</gene>
<evidence type="ECO:0000313" key="1">
    <source>
        <dbReference type="EMBL" id="MDR7120925.1"/>
    </source>
</evidence>
<accession>A0ABU1VZC2</accession>
<dbReference type="Proteomes" id="UP001257909">
    <property type="component" value="Unassembled WGS sequence"/>
</dbReference>
<dbReference type="EMBL" id="JAVDWR010000004">
    <property type="protein sequence ID" value="MDR7120925.1"/>
    <property type="molecule type" value="Genomic_DNA"/>
</dbReference>
<name>A0ABU1VZC2_9GAMM</name>
<comment type="caution">
    <text evidence="1">The sequence shown here is derived from an EMBL/GenBank/DDBJ whole genome shotgun (WGS) entry which is preliminary data.</text>
</comment>
<evidence type="ECO:0000313" key="2">
    <source>
        <dbReference type="Proteomes" id="UP001257909"/>
    </source>
</evidence>